<dbReference type="Gene3D" id="3.10.450.50">
    <property type="match status" value="1"/>
</dbReference>
<dbReference type="InterPro" id="IPR039437">
    <property type="entry name" value="FrzH/put_lumazine-bd"/>
</dbReference>
<reference evidence="2 3" key="1">
    <citation type="submission" date="2018-10" db="EMBL/GenBank/DDBJ databases">
        <title>Ulvibacterium marinum gen. nov., sp. nov., a novel marine bacterium of the family Flavobacteriaceae, isolated from a culture of the green alga Ulva prolifera.</title>
        <authorList>
            <person name="Zhang Z."/>
        </authorList>
    </citation>
    <scope>NUCLEOTIDE SEQUENCE [LARGE SCALE GENOMIC DNA]</scope>
    <source>
        <strain evidence="2 3">CCMM003</strain>
    </source>
</reference>
<feature type="chain" id="PRO_5017252770" description="Nuclear transport factor 2 family protein" evidence="1">
    <location>
        <begin position="23"/>
        <end position="149"/>
    </location>
</feature>
<name>A0A3B0CDQ2_9FLAO</name>
<evidence type="ECO:0000256" key="1">
    <source>
        <dbReference type="SAM" id="SignalP"/>
    </source>
</evidence>
<evidence type="ECO:0008006" key="4">
    <source>
        <dbReference type="Google" id="ProtNLM"/>
    </source>
</evidence>
<dbReference type="AlphaFoldDB" id="A0A3B0CDQ2"/>
<comment type="caution">
    <text evidence="2">The sequence shown here is derived from an EMBL/GenBank/DDBJ whole genome shotgun (WGS) entry which is preliminary data.</text>
</comment>
<dbReference type="OrthoDB" id="5732224at2"/>
<dbReference type="Proteomes" id="UP000276603">
    <property type="component" value="Unassembled WGS sequence"/>
</dbReference>
<dbReference type="InterPro" id="IPR032710">
    <property type="entry name" value="NTF2-like_dom_sf"/>
</dbReference>
<keyword evidence="3" id="KW-1185">Reference proteome</keyword>
<keyword evidence="1" id="KW-0732">Signal</keyword>
<proteinExistence type="predicted"/>
<dbReference type="SUPFAM" id="SSF54427">
    <property type="entry name" value="NTF2-like"/>
    <property type="match status" value="1"/>
</dbReference>
<evidence type="ECO:0000313" key="2">
    <source>
        <dbReference type="EMBL" id="RKN81076.1"/>
    </source>
</evidence>
<accession>A0A3B0CDQ2</accession>
<dbReference type="EMBL" id="RBCJ01000002">
    <property type="protein sequence ID" value="RKN81076.1"/>
    <property type="molecule type" value="Genomic_DNA"/>
</dbReference>
<organism evidence="2 3">
    <name type="scientific">Ulvibacterium marinum</name>
    <dbReference type="NCBI Taxonomy" id="2419782"/>
    <lineage>
        <taxon>Bacteria</taxon>
        <taxon>Pseudomonadati</taxon>
        <taxon>Bacteroidota</taxon>
        <taxon>Flavobacteriia</taxon>
        <taxon>Flavobacteriales</taxon>
        <taxon>Flavobacteriaceae</taxon>
        <taxon>Ulvibacterium</taxon>
    </lineage>
</organism>
<sequence length="149" mass="17270">MTTIVKFLLLLLLSFFSFMGFANVSEERAIEQVVTDYMESRDRGNQAQMKRAIHPEIIKEQNENKDGLHLAKEMEHSELASLTKPPVKKWLKTSDEPLKVYVEILDINGNTASIKTGTDSFDFQDYIHLAKIDDQWKIVNVLWDNRRAK</sequence>
<feature type="signal peptide" evidence="1">
    <location>
        <begin position="1"/>
        <end position="22"/>
    </location>
</feature>
<gene>
    <name evidence="2" type="ORF">D7Z94_09005</name>
</gene>
<evidence type="ECO:0000313" key="3">
    <source>
        <dbReference type="Proteomes" id="UP000276603"/>
    </source>
</evidence>
<protein>
    <recommendedName>
        <fullName evidence="4">Nuclear transport factor 2 family protein</fullName>
    </recommendedName>
</protein>
<dbReference type="RefSeq" id="WP_120711233.1">
    <property type="nucleotide sequence ID" value="NZ_RBCJ01000002.1"/>
</dbReference>
<dbReference type="Pfam" id="PF12893">
    <property type="entry name" value="Lumazine_bd_2"/>
    <property type="match status" value="1"/>
</dbReference>